<dbReference type="SUPFAM" id="SSF48264">
    <property type="entry name" value="Cytochrome P450"/>
    <property type="match status" value="1"/>
</dbReference>
<keyword evidence="5 9" id="KW-0560">Oxidoreductase</keyword>
<dbReference type="AlphaFoldDB" id="A0AAD9HGL6"/>
<evidence type="ECO:0000256" key="8">
    <source>
        <dbReference type="PIRSR" id="PIRSR602401-1"/>
    </source>
</evidence>
<dbReference type="GO" id="GO:0016705">
    <property type="term" value="F:oxidoreductase activity, acting on paired donors, with incorporation or reduction of molecular oxygen"/>
    <property type="evidence" value="ECO:0007669"/>
    <property type="project" value="InterPro"/>
</dbReference>
<keyword evidence="6 8" id="KW-0408">Iron</keyword>
<protein>
    <submittedName>
        <fullName evidence="11">Isotrichodermin C-15 hydroxylase</fullName>
    </submittedName>
</protein>
<dbReference type="GO" id="GO:0020037">
    <property type="term" value="F:heme binding"/>
    <property type="evidence" value="ECO:0007669"/>
    <property type="project" value="InterPro"/>
</dbReference>
<keyword evidence="7 9" id="KW-0503">Monooxygenase</keyword>
<accession>A0AAD9HGL6</accession>
<keyword evidence="4 8" id="KW-0479">Metal-binding</keyword>
<keyword evidence="10" id="KW-0812">Transmembrane</keyword>
<keyword evidence="10" id="KW-1133">Transmembrane helix</keyword>
<dbReference type="Proteomes" id="UP001232148">
    <property type="component" value="Unassembled WGS sequence"/>
</dbReference>
<dbReference type="PANTHER" id="PTHR24305">
    <property type="entry name" value="CYTOCHROME P450"/>
    <property type="match status" value="1"/>
</dbReference>
<proteinExistence type="inferred from homology"/>
<dbReference type="CDD" id="cd11058">
    <property type="entry name" value="CYP60B-like"/>
    <property type="match status" value="1"/>
</dbReference>
<dbReference type="PANTHER" id="PTHR24305:SF230">
    <property type="entry name" value="P450, PUTATIVE (EUROFUNG)-RELATED"/>
    <property type="match status" value="1"/>
</dbReference>
<feature type="binding site" description="axial binding residue" evidence="8">
    <location>
        <position position="446"/>
    </location>
    <ligand>
        <name>heme</name>
        <dbReference type="ChEBI" id="CHEBI:30413"/>
    </ligand>
    <ligandPart>
        <name>Fe</name>
        <dbReference type="ChEBI" id="CHEBI:18248"/>
    </ligandPart>
</feature>
<organism evidence="11 12">
    <name type="scientific">Colletotrichum zoysiae</name>
    <dbReference type="NCBI Taxonomy" id="1216348"/>
    <lineage>
        <taxon>Eukaryota</taxon>
        <taxon>Fungi</taxon>
        <taxon>Dikarya</taxon>
        <taxon>Ascomycota</taxon>
        <taxon>Pezizomycotina</taxon>
        <taxon>Sordariomycetes</taxon>
        <taxon>Hypocreomycetidae</taxon>
        <taxon>Glomerellales</taxon>
        <taxon>Glomerellaceae</taxon>
        <taxon>Colletotrichum</taxon>
        <taxon>Colletotrichum graminicola species complex</taxon>
    </lineage>
</organism>
<dbReference type="Gene3D" id="1.10.630.10">
    <property type="entry name" value="Cytochrome P450"/>
    <property type="match status" value="1"/>
</dbReference>
<evidence type="ECO:0000256" key="3">
    <source>
        <dbReference type="ARBA" id="ARBA00022617"/>
    </source>
</evidence>
<evidence type="ECO:0000256" key="5">
    <source>
        <dbReference type="ARBA" id="ARBA00023002"/>
    </source>
</evidence>
<keyword evidence="12" id="KW-1185">Reference proteome</keyword>
<keyword evidence="3 8" id="KW-0349">Heme</keyword>
<dbReference type="InterPro" id="IPR017972">
    <property type="entry name" value="Cyt_P450_CS"/>
</dbReference>
<name>A0AAD9HGL6_9PEZI</name>
<dbReference type="PROSITE" id="PS00086">
    <property type="entry name" value="CYTOCHROME_P450"/>
    <property type="match status" value="1"/>
</dbReference>
<comment type="similarity">
    <text evidence="2 9">Belongs to the cytochrome P450 family.</text>
</comment>
<dbReference type="PRINTS" id="PR00463">
    <property type="entry name" value="EP450I"/>
</dbReference>
<evidence type="ECO:0000256" key="2">
    <source>
        <dbReference type="ARBA" id="ARBA00010617"/>
    </source>
</evidence>
<keyword evidence="10" id="KW-0472">Membrane</keyword>
<feature type="transmembrane region" description="Helical" evidence="10">
    <location>
        <begin position="15"/>
        <end position="36"/>
    </location>
</feature>
<evidence type="ECO:0000256" key="9">
    <source>
        <dbReference type="RuleBase" id="RU000461"/>
    </source>
</evidence>
<gene>
    <name evidence="11" type="ORF">LX32DRAFT_402941</name>
</gene>
<dbReference type="Pfam" id="PF00067">
    <property type="entry name" value="p450"/>
    <property type="match status" value="1"/>
</dbReference>
<dbReference type="GO" id="GO:0004497">
    <property type="term" value="F:monooxygenase activity"/>
    <property type="evidence" value="ECO:0007669"/>
    <property type="project" value="UniProtKB-KW"/>
</dbReference>
<evidence type="ECO:0000313" key="12">
    <source>
        <dbReference type="Proteomes" id="UP001232148"/>
    </source>
</evidence>
<dbReference type="InterPro" id="IPR002401">
    <property type="entry name" value="Cyt_P450_E_grp-I"/>
</dbReference>
<evidence type="ECO:0000256" key="7">
    <source>
        <dbReference type="ARBA" id="ARBA00023033"/>
    </source>
</evidence>
<dbReference type="EMBL" id="MU842878">
    <property type="protein sequence ID" value="KAK2028458.1"/>
    <property type="molecule type" value="Genomic_DNA"/>
</dbReference>
<dbReference type="InterPro" id="IPR036396">
    <property type="entry name" value="Cyt_P450_sf"/>
</dbReference>
<evidence type="ECO:0000256" key="4">
    <source>
        <dbReference type="ARBA" id="ARBA00022723"/>
    </source>
</evidence>
<comment type="caution">
    <text evidence="11">The sequence shown here is derived from an EMBL/GenBank/DDBJ whole genome shotgun (WGS) entry which is preliminary data.</text>
</comment>
<reference evidence="11" key="1">
    <citation type="submission" date="2021-06" db="EMBL/GenBank/DDBJ databases">
        <title>Comparative genomics, transcriptomics and evolutionary studies reveal genomic signatures of adaptation to plant cell wall in hemibiotrophic fungi.</title>
        <authorList>
            <consortium name="DOE Joint Genome Institute"/>
            <person name="Baroncelli R."/>
            <person name="Diaz J.F."/>
            <person name="Benocci T."/>
            <person name="Peng M."/>
            <person name="Battaglia E."/>
            <person name="Haridas S."/>
            <person name="Andreopoulos W."/>
            <person name="Labutti K."/>
            <person name="Pangilinan J."/>
            <person name="Floch G.L."/>
            <person name="Makela M.R."/>
            <person name="Henrissat B."/>
            <person name="Grigoriev I.V."/>
            <person name="Crouch J.A."/>
            <person name="De Vries R.P."/>
            <person name="Sukno S.A."/>
            <person name="Thon M.R."/>
        </authorList>
    </citation>
    <scope>NUCLEOTIDE SEQUENCE</scope>
    <source>
        <strain evidence="11">MAFF235873</strain>
    </source>
</reference>
<comment type="cofactor">
    <cofactor evidence="1 8">
        <name>heme</name>
        <dbReference type="ChEBI" id="CHEBI:30413"/>
    </cofactor>
</comment>
<dbReference type="InterPro" id="IPR001128">
    <property type="entry name" value="Cyt_P450"/>
</dbReference>
<dbReference type="InterPro" id="IPR050121">
    <property type="entry name" value="Cytochrome_P450_monoxygenase"/>
</dbReference>
<evidence type="ECO:0000256" key="10">
    <source>
        <dbReference type="SAM" id="Phobius"/>
    </source>
</evidence>
<dbReference type="GO" id="GO:0005506">
    <property type="term" value="F:iron ion binding"/>
    <property type="evidence" value="ECO:0007669"/>
    <property type="project" value="InterPro"/>
</dbReference>
<evidence type="ECO:0000313" key="11">
    <source>
        <dbReference type="EMBL" id="KAK2028458.1"/>
    </source>
</evidence>
<sequence length="506" mass="57845">MAGILTILWENSSQILAIALATVFLWQLLLAGYNLFLHPLRNFPGPILQRASPLIWAWQHGFGYQAIHTQRLHDRYGSVVRIGPNHLSFTNAESWKEIYGFQIGKDLEENELPKAPLIYRTIENLPTNILNADREEHHRFRRVLSTGFSDSSMRAQESTIVKYIDKLISRLHENCDKDEAILNIEAWYNWATFDIAGDLIFGQSFDCLQRSSYHPWISFMLKGIRYHAYMTALKYSGLNSIVQGLFRMGGLALMFELSRSTEKMMKDRLNMEQDREDLFEGMLKKRKEWNLSLEKLAANGVVLVIAGSETTAATLTGTTYLLGTHPKVLQKLNEEVRTAYKDSSEITIGSVNKLTYMLAVLNEALRMYPPVTSGLIRQVPEGGCQIASQHVPKGTLVEIQQWSASYSPDNWTRPWEFRPERFLDDGKAEHNRPEALQAFSTGPRNCLGKNLAYAEMRLVLARIIYDFDIELAEGNESWIEKQQTFGVWSRVPLNIHLKPVTRGTTK</sequence>
<evidence type="ECO:0000256" key="1">
    <source>
        <dbReference type="ARBA" id="ARBA00001971"/>
    </source>
</evidence>
<dbReference type="PRINTS" id="PR00385">
    <property type="entry name" value="P450"/>
</dbReference>
<evidence type="ECO:0000256" key="6">
    <source>
        <dbReference type="ARBA" id="ARBA00023004"/>
    </source>
</evidence>